<reference evidence="8" key="1">
    <citation type="submission" date="2023-02" db="EMBL/GenBank/DDBJ databases">
        <title>Pathogen: clinical or host-associated sample.</title>
        <authorList>
            <person name="Hergert J."/>
            <person name="Casey R."/>
            <person name="Wagner J."/>
            <person name="Young E.L."/>
            <person name="Oakeson K.F."/>
        </authorList>
    </citation>
    <scope>NUCLEOTIDE SEQUENCE</scope>
    <source>
        <strain evidence="8">2022CK-00830</strain>
    </source>
</reference>
<dbReference type="RefSeq" id="WP_205053315.1">
    <property type="nucleotide sequence ID" value="NZ_CP118101.1"/>
</dbReference>
<dbReference type="NCBIfam" id="TIGR02890">
    <property type="entry name" value="bacill_yteA"/>
    <property type="match status" value="1"/>
</dbReference>
<keyword evidence="5" id="KW-0175">Coiled coil</keyword>
<sequence>MSTIELTNEELKTLKNRLLEEKENIQAHFQINQDGINSEDSSLLDATGELSSADNHPADIGTETYERARDQAIDDQQSEKLEQIEQALGKMQEKSYGLCEECGKPIPYERLEIIPYTSYCIEHAEQEQQGDLNEYRPVEEQVMTKPPRGAGEISQRNAGKFDDAEAWEAVKKYGTADSPATSTKRDVEDYEEL</sequence>
<evidence type="ECO:0000256" key="5">
    <source>
        <dbReference type="SAM" id="Coils"/>
    </source>
</evidence>
<dbReference type="AlphaFoldDB" id="A0AAX3N4Q8"/>
<name>A0AAX3N4Q8_9BACL</name>
<dbReference type="SUPFAM" id="SSF57716">
    <property type="entry name" value="Glucocorticoid receptor-like (DNA-binding domain)"/>
    <property type="match status" value="1"/>
</dbReference>
<evidence type="ECO:0000313" key="8">
    <source>
        <dbReference type="EMBL" id="WDH84612.1"/>
    </source>
</evidence>
<dbReference type="GO" id="GO:0008270">
    <property type="term" value="F:zinc ion binding"/>
    <property type="evidence" value="ECO:0007669"/>
    <property type="project" value="UniProtKB-KW"/>
</dbReference>
<dbReference type="Pfam" id="PF01258">
    <property type="entry name" value="zf-dskA_traR"/>
    <property type="match status" value="1"/>
</dbReference>
<keyword evidence="1" id="KW-0479">Metal-binding</keyword>
<proteinExistence type="predicted"/>
<evidence type="ECO:0000313" key="9">
    <source>
        <dbReference type="Proteomes" id="UP001220962"/>
    </source>
</evidence>
<feature type="zinc finger region" description="dksA C4-type" evidence="4">
    <location>
        <begin position="99"/>
        <end position="123"/>
    </location>
</feature>
<dbReference type="Gene3D" id="1.20.120.910">
    <property type="entry name" value="DksA, coiled-coil domain"/>
    <property type="match status" value="1"/>
</dbReference>
<evidence type="ECO:0000259" key="7">
    <source>
        <dbReference type="Pfam" id="PF01258"/>
    </source>
</evidence>
<dbReference type="PROSITE" id="PS51128">
    <property type="entry name" value="ZF_DKSA_2"/>
    <property type="match status" value="1"/>
</dbReference>
<dbReference type="InterPro" id="IPR037187">
    <property type="entry name" value="DnaK_N"/>
</dbReference>
<dbReference type="PANTHER" id="PTHR33823">
    <property type="entry name" value="RNA POLYMERASE-BINDING TRANSCRIPTION FACTOR DKSA-RELATED"/>
    <property type="match status" value="1"/>
</dbReference>
<dbReference type="SUPFAM" id="SSF109635">
    <property type="entry name" value="DnaK suppressor protein DksA, alpha-hairpin domain"/>
    <property type="match status" value="1"/>
</dbReference>
<organism evidence="8 9">
    <name type="scientific">Paenibacillus urinalis</name>
    <dbReference type="NCBI Taxonomy" id="521520"/>
    <lineage>
        <taxon>Bacteria</taxon>
        <taxon>Bacillati</taxon>
        <taxon>Bacillota</taxon>
        <taxon>Bacilli</taxon>
        <taxon>Bacillales</taxon>
        <taxon>Paenibacillaceae</taxon>
        <taxon>Paenibacillus</taxon>
    </lineage>
</organism>
<keyword evidence="3" id="KW-0862">Zinc</keyword>
<feature type="region of interest" description="Disordered" evidence="6">
    <location>
        <begin position="172"/>
        <end position="193"/>
    </location>
</feature>
<evidence type="ECO:0000256" key="2">
    <source>
        <dbReference type="ARBA" id="ARBA00022771"/>
    </source>
</evidence>
<dbReference type="InterPro" id="IPR014240">
    <property type="entry name" value="YteA"/>
</dbReference>
<dbReference type="Proteomes" id="UP001220962">
    <property type="component" value="Chromosome"/>
</dbReference>
<dbReference type="PANTHER" id="PTHR33823:SF4">
    <property type="entry name" value="GENERAL STRESS PROTEIN 16O"/>
    <property type="match status" value="1"/>
</dbReference>
<dbReference type="EMBL" id="CP118101">
    <property type="protein sequence ID" value="WDH84612.1"/>
    <property type="molecule type" value="Genomic_DNA"/>
</dbReference>
<evidence type="ECO:0000256" key="6">
    <source>
        <dbReference type="SAM" id="MobiDB-lite"/>
    </source>
</evidence>
<dbReference type="InterPro" id="IPR000962">
    <property type="entry name" value="Znf_DskA_TraR"/>
</dbReference>
<gene>
    <name evidence="8" type="ORF">PUW23_10530</name>
</gene>
<evidence type="ECO:0000256" key="3">
    <source>
        <dbReference type="ARBA" id="ARBA00022833"/>
    </source>
</evidence>
<feature type="coiled-coil region" evidence="5">
    <location>
        <begin position="1"/>
        <end position="28"/>
    </location>
</feature>
<evidence type="ECO:0000256" key="4">
    <source>
        <dbReference type="PROSITE-ProRule" id="PRU00510"/>
    </source>
</evidence>
<protein>
    <submittedName>
        <fullName evidence="8">TraR/DksA C4-type zinc finger protein</fullName>
    </submittedName>
</protein>
<accession>A0AAX3N4Q8</accession>
<keyword evidence="2" id="KW-0863">Zinc-finger</keyword>
<feature type="domain" description="Zinc finger DksA/TraR C4-type" evidence="7">
    <location>
        <begin position="95"/>
        <end position="122"/>
    </location>
</feature>
<evidence type="ECO:0000256" key="1">
    <source>
        <dbReference type="ARBA" id="ARBA00022723"/>
    </source>
</evidence>